<evidence type="ECO:0000313" key="2">
    <source>
        <dbReference type="Proteomes" id="UP000029665"/>
    </source>
</evidence>
<accession>A0A060SQ21</accession>
<proteinExistence type="predicted"/>
<keyword evidence="2" id="KW-1185">Reference proteome</keyword>
<dbReference type="HOGENOM" id="CLU_2347755_0_0_1"/>
<comment type="caution">
    <text evidence="1">The sequence shown here is derived from an EMBL/GenBank/DDBJ whole genome shotgun (WGS) entry which is preliminary data.</text>
</comment>
<evidence type="ECO:0000313" key="1">
    <source>
        <dbReference type="EMBL" id="CDO74284.1"/>
    </source>
</evidence>
<reference evidence="1" key="1">
    <citation type="submission" date="2014-01" db="EMBL/GenBank/DDBJ databases">
        <title>The genome of the white-rot fungus Pycnoporus cinnabarinus: a basidiomycete model with a versatile arsenal for lignocellulosic biomass breakdown.</title>
        <authorList>
            <person name="Levasseur A."/>
            <person name="Lomascolo A."/>
            <person name="Ruiz-Duenas F.J."/>
            <person name="Uzan E."/>
            <person name="Piumi F."/>
            <person name="Kues U."/>
            <person name="Ram A.F.J."/>
            <person name="Murat C."/>
            <person name="Haon M."/>
            <person name="Benoit I."/>
            <person name="Arfi Y."/>
            <person name="Chevret D."/>
            <person name="Drula E."/>
            <person name="Kwon M.J."/>
            <person name="Gouret P."/>
            <person name="Lesage-Meessen L."/>
            <person name="Lombard V."/>
            <person name="Mariette J."/>
            <person name="Noirot C."/>
            <person name="Park J."/>
            <person name="Patyshakuliyeva A."/>
            <person name="Wieneger R.A.B."/>
            <person name="Wosten H.A.B."/>
            <person name="Martin F."/>
            <person name="Coutinho P.M."/>
            <person name="de Vries R."/>
            <person name="Martinez A.T."/>
            <person name="Klopp C."/>
            <person name="Pontarotti P."/>
            <person name="Henrissat B."/>
            <person name="Record E."/>
        </authorList>
    </citation>
    <scope>NUCLEOTIDE SEQUENCE [LARGE SCALE GENOMIC DNA]</scope>
    <source>
        <strain evidence="1">BRFM137</strain>
    </source>
</reference>
<gene>
    <name evidence="1" type="ORF">BN946_scf184663.g5</name>
</gene>
<protein>
    <submittedName>
        <fullName evidence="1">Uncharacterized protein</fullName>
    </submittedName>
</protein>
<sequence>MGLSLFDWPPPPPSTKFVGDTNALEYTGKDGSECDVCFVRMTGYGHRLYDSESGLAEQMGFQQQSTERITESARCVEWWDGRGSDWLVFGGLTVVNL</sequence>
<dbReference type="AlphaFoldDB" id="A0A060SQ21"/>
<organism evidence="1 2">
    <name type="scientific">Pycnoporus cinnabarinus</name>
    <name type="common">Cinnabar-red polypore</name>
    <name type="synonym">Trametes cinnabarina</name>
    <dbReference type="NCBI Taxonomy" id="5643"/>
    <lineage>
        <taxon>Eukaryota</taxon>
        <taxon>Fungi</taxon>
        <taxon>Dikarya</taxon>
        <taxon>Basidiomycota</taxon>
        <taxon>Agaricomycotina</taxon>
        <taxon>Agaricomycetes</taxon>
        <taxon>Polyporales</taxon>
        <taxon>Polyporaceae</taxon>
        <taxon>Trametes</taxon>
    </lineage>
</organism>
<dbReference type="EMBL" id="CCBP010000146">
    <property type="protein sequence ID" value="CDO74284.1"/>
    <property type="molecule type" value="Genomic_DNA"/>
</dbReference>
<dbReference type="Proteomes" id="UP000029665">
    <property type="component" value="Unassembled WGS sequence"/>
</dbReference>
<name>A0A060SQ21_PYCCI</name>